<evidence type="ECO:0000256" key="1">
    <source>
        <dbReference type="SAM" id="Phobius"/>
    </source>
</evidence>
<reference evidence="2 3" key="1">
    <citation type="journal article" date="2008" name="J. Bacteriol.">
        <title>Genome sequence of a nephritogenic and highly transformable M49 strain of Streptococcus pyogenes.</title>
        <authorList>
            <person name="McShan W.M."/>
            <person name="Ferretti J.J."/>
            <person name="Karasawa T."/>
            <person name="Suvorov A.N."/>
            <person name="Lin S."/>
            <person name="Qin B."/>
            <person name="Jia H."/>
            <person name="Kenton S."/>
            <person name="Najar F."/>
            <person name="Wu H."/>
            <person name="Scott J."/>
            <person name="Roe B.A."/>
            <person name="Savic D.J."/>
        </authorList>
    </citation>
    <scope>NUCLEOTIDE SEQUENCE [LARGE SCALE GENOMIC DNA]</scope>
    <source>
        <strain evidence="2 3">NZ131</strain>
    </source>
</reference>
<organism evidence="2 3">
    <name type="scientific">Streptococcus pyogenes serotype M49 (strain NZ131)</name>
    <dbReference type="NCBI Taxonomy" id="471876"/>
    <lineage>
        <taxon>Bacteria</taxon>
        <taxon>Bacillati</taxon>
        <taxon>Bacillota</taxon>
        <taxon>Bacilli</taxon>
        <taxon>Lactobacillales</taxon>
        <taxon>Streptococcaceae</taxon>
        <taxon>Streptococcus</taxon>
    </lineage>
</organism>
<dbReference type="AlphaFoldDB" id="A0A0H3BZR4"/>
<feature type="transmembrane region" description="Helical" evidence="1">
    <location>
        <begin position="137"/>
        <end position="158"/>
    </location>
</feature>
<feature type="transmembrane region" description="Helical" evidence="1">
    <location>
        <begin position="103"/>
        <end position="125"/>
    </location>
</feature>
<dbReference type="Proteomes" id="UP000001039">
    <property type="component" value="Chromosome"/>
</dbReference>
<dbReference type="HOGENOM" id="CLU_069956_1_0_9"/>
<dbReference type="Gene3D" id="1.10.1760.20">
    <property type="match status" value="1"/>
</dbReference>
<proteinExistence type="predicted"/>
<keyword evidence="1" id="KW-1133">Transmembrane helix</keyword>
<name>A0A0H3BZR4_STRPZ</name>
<evidence type="ECO:0000313" key="3">
    <source>
        <dbReference type="Proteomes" id="UP000001039"/>
    </source>
</evidence>
<protein>
    <submittedName>
        <fullName evidence="2">Permease component SCO2325 of the cbiOQ-type ABC transporter</fullName>
    </submittedName>
</protein>
<dbReference type="KEGG" id="soz:Spy49_0509"/>
<dbReference type="GO" id="GO:0016020">
    <property type="term" value="C:membrane"/>
    <property type="evidence" value="ECO:0007669"/>
    <property type="project" value="InterPro"/>
</dbReference>
<dbReference type="Pfam" id="PF07155">
    <property type="entry name" value="ECF-ribofla_trS"/>
    <property type="match status" value="1"/>
</dbReference>
<dbReference type="EMBL" id="CP000829">
    <property type="protein sequence ID" value="ACI60837.1"/>
    <property type="molecule type" value="Genomic_DNA"/>
</dbReference>
<gene>
    <name evidence="2" type="ordered locus">Spy49_0509</name>
</gene>
<keyword evidence="1" id="KW-0812">Transmembrane</keyword>
<accession>A0A0H3BZR4</accession>
<feature type="transmembrane region" description="Helical" evidence="1">
    <location>
        <begin position="69"/>
        <end position="91"/>
    </location>
</feature>
<dbReference type="InterPro" id="IPR009825">
    <property type="entry name" value="ECF_substrate-spec-like"/>
</dbReference>
<feature type="transmembrane region" description="Helical" evidence="1">
    <location>
        <begin position="35"/>
        <end position="63"/>
    </location>
</feature>
<evidence type="ECO:0000313" key="2">
    <source>
        <dbReference type="EMBL" id="ACI60837.1"/>
    </source>
</evidence>
<feature type="transmembrane region" description="Helical" evidence="1">
    <location>
        <begin position="6"/>
        <end position="23"/>
    </location>
</feature>
<keyword evidence="1" id="KW-0472">Membrane</keyword>
<sequence length="167" mass="19058">MSAKLMSRIAIMSALCVVLRMVFSSLPNVQPVTAFLLSYLLYFGLAEAVLVMMLCLFLSAFLLGFGPWVFWQVTCFVLVLLLWRFVLYPLSQQFPKYQLGCQAFLVALCGLLYGVLIDTCFAYLYSMPWWSYVLAGMPFNIAHALSTLVFFPVVMMLFRRLIGEQKI</sequence>